<name>A0A8T0GIR2_CERPU</name>
<accession>A0A8T0GIR2</accession>
<dbReference type="EMBL" id="CM026431">
    <property type="protein sequence ID" value="KAG0558903.1"/>
    <property type="molecule type" value="Genomic_DNA"/>
</dbReference>
<reference evidence="2" key="1">
    <citation type="submission" date="2020-06" db="EMBL/GenBank/DDBJ databases">
        <title>WGS assembly of Ceratodon purpureus strain R40.</title>
        <authorList>
            <person name="Carey S.B."/>
            <person name="Jenkins J."/>
            <person name="Shu S."/>
            <person name="Lovell J.T."/>
            <person name="Sreedasyam A."/>
            <person name="Maumus F."/>
            <person name="Tiley G.P."/>
            <person name="Fernandez-Pozo N."/>
            <person name="Barry K."/>
            <person name="Chen C."/>
            <person name="Wang M."/>
            <person name="Lipzen A."/>
            <person name="Daum C."/>
            <person name="Saski C.A."/>
            <person name="Payton A.C."/>
            <person name="Mcbreen J.C."/>
            <person name="Conrad R.E."/>
            <person name="Kollar L.M."/>
            <person name="Olsson S."/>
            <person name="Huttunen S."/>
            <person name="Landis J.B."/>
            <person name="Wickett N.J."/>
            <person name="Johnson M.G."/>
            <person name="Rensing S.A."/>
            <person name="Grimwood J."/>
            <person name="Schmutz J."/>
            <person name="Mcdaniel S.F."/>
        </authorList>
    </citation>
    <scope>NUCLEOTIDE SEQUENCE</scope>
    <source>
        <strain evidence="2">R40</strain>
    </source>
</reference>
<sequence length="86" mass="9483">MQVASRFHRIDARHSTSQLPPSPGNRHGMGLTTSTSLGSPKMPRLPIKNLQKSLPILDLPLQSLDGTILHISVPHALHILQKRVKL</sequence>
<keyword evidence="3" id="KW-1185">Reference proteome</keyword>
<evidence type="ECO:0000313" key="2">
    <source>
        <dbReference type="EMBL" id="KAG0558903.1"/>
    </source>
</evidence>
<evidence type="ECO:0000256" key="1">
    <source>
        <dbReference type="SAM" id="MobiDB-lite"/>
    </source>
</evidence>
<protein>
    <submittedName>
        <fullName evidence="2">Uncharacterized protein</fullName>
    </submittedName>
</protein>
<feature type="region of interest" description="Disordered" evidence="1">
    <location>
        <begin position="1"/>
        <end position="44"/>
    </location>
</feature>
<dbReference type="Proteomes" id="UP000822688">
    <property type="component" value="Chromosome 10"/>
</dbReference>
<comment type="caution">
    <text evidence="2">The sequence shown here is derived from an EMBL/GenBank/DDBJ whole genome shotgun (WGS) entry which is preliminary data.</text>
</comment>
<proteinExistence type="predicted"/>
<gene>
    <name evidence="2" type="ORF">KC19_10G063500</name>
</gene>
<organism evidence="2 3">
    <name type="scientific">Ceratodon purpureus</name>
    <name type="common">Fire moss</name>
    <name type="synonym">Dicranum purpureum</name>
    <dbReference type="NCBI Taxonomy" id="3225"/>
    <lineage>
        <taxon>Eukaryota</taxon>
        <taxon>Viridiplantae</taxon>
        <taxon>Streptophyta</taxon>
        <taxon>Embryophyta</taxon>
        <taxon>Bryophyta</taxon>
        <taxon>Bryophytina</taxon>
        <taxon>Bryopsida</taxon>
        <taxon>Dicranidae</taxon>
        <taxon>Pseudoditrichales</taxon>
        <taxon>Ditrichaceae</taxon>
        <taxon>Ceratodon</taxon>
    </lineage>
</organism>
<dbReference type="AlphaFoldDB" id="A0A8T0GIR2"/>
<evidence type="ECO:0000313" key="3">
    <source>
        <dbReference type="Proteomes" id="UP000822688"/>
    </source>
</evidence>